<feature type="transmembrane region" description="Helical" evidence="1">
    <location>
        <begin position="262"/>
        <end position="280"/>
    </location>
</feature>
<feature type="transmembrane region" description="Helical" evidence="1">
    <location>
        <begin position="300"/>
        <end position="318"/>
    </location>
</feature>
<dbReference type="Pfam" id="PF04235">
    <property type="entry name" value="DUF418"/>
    <property type="match status" value="1"/>
</dbReference>
<comment type="caution">
    <text evidence="3">The sequence shown here is derived from an EMBL/GenBank/DDBJ whole genome shotgun (WGS) entry which is preliminary data.</text>
</comment>
<organism evidence="3 4">
    <name type="scientific">Melghiribacillus thermohalophilus</name>
    <dbReference type="NCBI Taxonomy" id="1324956"/>
    <lineage>
        <taxon>Bacteria</taxon>
        <taxon>Bacillati</taxon>
        <taxon>Bacillota</taxon>
        <taxon>Bacilli</taxon>
        <taxon>Bacillales</taxon>
        <taxon>Bacillaceae</taxon>
        <taxon>Melghiribacillus</taxon>
    </lineage>
</organism>
<feature type="transmembrane region" description="Helical" evidence="1">
    <location>
        <begin position="42"/>
        <end position="65"/>
    </location>
</feature>
<sequence>MDRCRKGICSIWHINGECARVSCSIFLYGGEEIYWPGSIDRAVSTVIDIFFQASFYTLFSLLFGFGMQMMKERLETRGHPWRKILFRRLIVLILFGILHSFLLWHGDILLSYGIIGLFLFFFYSRNVKTLLTWFYFLLLIPAVLMTVLSFNYKEELEYYINHERIQAAMENYRSDLTAVLHQNYLDWIYANGGLNYLFLALLLLPMFLIGAVFMRNKWLQDPVKYDRWLKKLWLLSLIGFVLFKGGPYLFEERAWLNFLQDDLGGMASSIFYLLTITLLYQKGIFKKWLKIFEYTGRLSLTNYIMQSIICFTLFYGPGFGLYGSVSPLESAGIVFMIYSFQVMFSRWWLSRFYYGPLEWIWRALTYHQLQAMKRKRVMSYE</sequence>
<protein>
    <recommendedName>
        <fullName evidence="2">DUF418 domain-containing protein</fullName>
    </recommendedName>
</protein>
<accession>A0A4R3MR80</accession>
<feature type="transmembrane region" description="Helical" evidence="1">
    <location>
        <begin position="108"/>
        <end position="124"/>
    </location>
</feature>
<feature type="transmembrane region" description="Helical" evidence="1">
    <location>
        <begin position="85"/>
        <end position="102"/>
    </location>
</feature>
<keyword evidence="1" id="KW-1133">Transmembrane helix</keyword>
<dbReference type="AlphaFoldDB" id="A0A4R3MR80"/>
<keyword evidence="1" id="KW-0812">Transmembrane</keyword>
<reference evidence="3 4" key="1">
    <citation type="submission" date="2019-03" db="EMBL/GenBank/DDBJ databases">
        <title>Genomic Encyclopedia of Type Strains, Phase IV (KMG-IV): sequencing the most valuable type-strain genomes for metagenomic binning, comparative biology and taxonomic classification.</title>
        <authorList>
            <person name="Goeker M."/>
        </authorList>
    </citation>
    <scope>NUCLEOTIDE SEQUENCE [LARGE SCALE GENOMIC DNA]</scope>
    <source>
        <strain evidence="3 4">DSM 25894</strain>
    </source>
</reference>
<feature type="transmembrane region" description="Helical" evidence="1">
    <location>
        <begin position="330"/>
        <end position="349"/>
    </location>
</feature>
<dbReference type="PANTHER" id="PTHR30590">
    <property type="entry name" value="INNER MEMBRANE PROTEIN"/>
    <property type="match status" value="1"/>
</dbReference>
<keyword evidence="4" id="KW-1185">Reference proteome</keyword>
<keyword evidence="1" id="KW-0472">Membrane</keyword>
<dbReference type="PANTHER" id="PTHR30590:SF2">
    <property type="entry name" value="INNER MEMBRANE PROTEIN"/>
    <property type="match status" value="1"/>
</dbReference>
<dbReference type="Proteomes" id="UP000294650">
    <property type="component" value="Unassembled WGS sequence"/>
</dbReference>
<evidence type="ECO:0000256" key="1">
    <source>
        <dbReference type="SAM" id="Phobius"/>
    </source>
</evidence>
<dbReference type="InterPro" id="IPR052529">
    <property type="entry name" value="Bact_Transport_Assoc"/>
</dbReference>
<name>A0A4R3MR80_9BACI</name>
<dbReference type="EMBL" id="SMAN01000033">
    <property type="protein sequence ID" value="TCT16688.1"/>
    <property type="molecule type" value="Genomic_DNA"/>
</dbReference>
<feature type="domain" description="DUF418" evidence="2">
    <location>
        <begin position="213"/>
        <end position="367"/>
    </location>
</feature>
<evidence type="ECO:0000313" key="3">
    <source>
        <dbReference type="EMBL" id="TCT16688.1"/>
    </source>
</evidence>
<evidence type="ECO:0000313" key="4">
    <source>
        <dbReference type="Proteomes" id="UP000294650"/>
    </source>
</evidence>
<proteinExistence type="predicted"/>
<dbReference type="InterPro" id="IPR007349">
    <property type="entry name" value="DUF418"/>
</dbReference>
<evidence type="ECO:0000259" key="2">
    <source>
        <dbReference type="Pfam" id="PF04235"/>
    </source>
</evidence>
<feature type="transmembrane region" description="Helical" evidence="1">
    <location>
        <begin position="193"/>
        <end position="212"/>
    </location>
</feature>
<gene>
    <name evidence="3" type="ORF">EDD68_1335</name>
</gene>
<feature type="transmembrane region" description="Helical" evidence="1">
    <location>
        <begin position="232"/>
        <end position="250"/>
    </location>
</feature>
<feature type="transmembrane region" description="Helical" evidence="1">
    <location>
        <begin position="131"/>
        <end position="152"/>
    </location>
</feature>